<evidence type="ECO:0000313" key="12">
    <source>
        <dbReference type="Proteomes" id="UP000051952"/>
    </source>
</evidence>
<accession>A0A0S4KIP1</accession>
<dbReference type="PANTHER" id="PTHR24350">
    <property type="entry name" value="SERINE/THREONINE-PROTEIN KINASE IAL-RELATED"/>
    <property type="match status" value="1"/>
</dbReference>
<dbReference type="InterPro" id="IPR030616">
    <property type="entry name" value="Aur-like"/>
</dbReference>
<proteinExistence type="predicted"/>
<dbReference type="AlphaFoldDB" id="A0A0S4KIP1"/>
<dbReference type="OrthoDB" id="346907at2759"/>
<keyword evidence="5 7" id="KW-0067">ATP-binding</keyword>
<feature type="cross-link" description="Glycyl lysine isopeptide (Lys-Gly) (interchain with G-Cter in SUMO2)" evidence="8">
    <location>
        <position position="617"/>
    </location>
</feature>
<feature type="binding site" evidence="7">
    <location>
        <position position="639"/>
    </location>
    <ligand>
        <name>ATP</name>
        <dbReference type="ChEBI" id="CHEBI:30616"/>
    </ligand>
</feature>
<name>A0A0S4KIP1_BODSA</name>
<dbReference type="PROSITE" id="PS50011">
    <property type="entry name" value="PROTEIN_KINASE_DOM"/>
    <property type="match status" value="1"/>
</dbReference>
<dbReference type="InterPro" id="IPR011989">
    <property type="entry name" value="ARM-like"/>
</dbReference>
<dbReference type="Gene3D" id="1.25.10.10">
    <property type="entry name" value="Leucine-rich Repeat Variant"/>
    <property type="match status" value="1"/>
</dbReference>
<dbReference type="GO" id="GO:0004674">
    <property type="term" value="F:protein serine/threonine kinase activity"/>
    <property type="evidence" value="ECO:0007669"/>
    <property type="project" value="UniProtKB-KW"/>
</dbReference>
<evidence type="ECO:0000256" key="9">
    <source>
        <dbReference type="PROSITE-ProRule" id="PRU10141"/>
    </source>
</evidence>
<keyword evidence="12" id="KW-1185">Reference proteome</keyword>
<dbReference type="InterPro" id="IPR002554">
    <property type="entry name" value="PP2A_B56"/>
</dbReference>
<dbReference type="InterPro" id="IPR000719">
    <property type="entry name" value="Prot_kinase_dom"/>
</dbReference>
<keyword evidence="2" id="KW-0808">Transferase</keyword>
<protein>
    <submittedName>
        <fullName evidence="11">Protein kinase, putative</fullName>
    </submittedName>
</protein>
<sequence length="864" mass="94358">MDKLRQASQHILISQQKDISTALGGLVKAAGDVPHEAWFTDPKAVQILSTVTSTLCGKAMTQACVPQPCSDAISVLMSLTQTIAVASEAHFSDSSSDEQHRTAQLEALLEPFLYHSLHQSLKVLWAYGEDNPTLLTSVEGLMLLTYRSMPYARAAVRHALYESLKSYLASSTAEQHTIVSCVVSILSPIIRGLSSPLASHHVDDMVMYIVPLLSCKKSQTSMSAVEYFASPVTSLLRAYMSKVDVGVVSDIHVRLFRSLLSGFHEGKLYPSLGILISLHRLMEDLDGEAFDVVEDTLLDVCSRAAVSDFPGLATKGLQLFRLESFLALARRQPHRVMSSMANAFHRTNGETHWDVHVRREMLRVWDQLSGWDRVEIPGGEMGGASKSFHDMLIDAWQGDHEAVSEFHRALCAKVATDVAAEEELARQRKERQSYDVTSAAVKTATTHLNLVFGRSLGGGAFGSVHYAKMIERTVSQSLWYELAVKQLSKSTLREQDCEEALKREIAIHLRLSDASRGADGGGIVPLYHTMEDARYYYLLTQYSKYGDLYDAVLSRDGGVMDFLNTTTTSQRSSAAAAAPPIVVVRPMHVTWVRAVLRRVGRAIAFMHRHGIFYGDVKPENVLLVPDASMNGGVGAALLDFGAAMEFSEVTTATEFSGTLDYCSPEILKVLVEGNANATLNPEACDAWSYGCIIVQLLTGEVPFPGSHSVEHLALRIGATMSPEDVCFPVEVPRAVRALLSRDPAQRPSIGSVLEDPWFADVDESKVTPPAKVVAGAAFTSRNSGRRESMMWKRVAMDEVRSGALNSVCGSGTNLALPEEVDSEVQVTYKPRDCLPSAPATSSRSTVGAAGVSPYLTVMPKPMKR</sequence>
<evidence type="ECO:0000256" key="4">
    <source>
        <dbReference type="ARBA" id="ARBA00022777"/>
    </source>
</evidence>
<evidence type="ECO:0000256" key="1">
    <source>
        <dbReference type="ARBA" id="ARBA00022527"/>
    </source>
</evidence>
<keyword evidence="4 11" id="KW-0418">Kinase</keyword>
<evidence type="ECO:0000259" key="10">
    <source>
        <dbReference type="PROSITE" id="PS50011"/>
    </source>
</evidence>
<evidence type="ECO:0000256" key="7">
    <source>
        <dbReference type="PIRSR" id="PIRSR630616-2"/>
    </source>
</evidence>
<dbReference type="Pfam" id="PF00069">
    <property type="entry name" value="Pkinase"/>
    <property type="match status" value="1"/>
</dbReference>
<feature type="binding site" evidence="7">
    <location>
        <begin position="619"/>
        <end position="620"/>
    </location>
    <ligand>
        <name>ATP</name>
        <dbReference type="ChEBI" id="CHEBI:30616"/>
    </ligand>
</feature>
<feature type="domain" description="Protein kinase" evidence="10">
    <location>
        <begin position="450"/>
        <end position="758"/>
    </location>
</feature>
<dbReference type="InterPro" id="IPR011009">
    <property type="entry name" value="Kinase-like_dom_sf"/>
</dbReference>
<dbReference type="Proteomes" id="UP000051952">
    <property type="component" value="Unassembled WGS sequence"/>
</dbReference>
<dbReference type="GO" id="GO:0005524">
    <property type="term" value="F:ATP binding"/>
    <property type="evidence" value="ECO:0007669"/>
    <property type="project" value="UniProtKB-UniRule"/>
</dbReference>
<evidence type="ECO:0000313" key="11">
    <source>
        <dbReference type="EMBL" id="CUI15556.1"/>
    </source>
</evidence>
<evidence type="ECO:0000256" key="5">
    <source>
        <dbReference type="ARBA" id="ARBA00022840"/>
    </source>
</evidence>
<keyword evidence="3 7" id="KW-0547">Nucleotide-binding</keyword>
<evidence type="ECO:0000256" key="8">
    <source>
        <dbReference type="PIRSR" id="PIRSR630616-3"/>
    </source>
</evidence>
<dbReference type="GO" id="GO:0019888">
    <property type="term" value="F:protein phosphatase regulator activity"/>
    <property type="evidence" value="ECO:0007669"/>
    <property type="project" value="InterPro"/>
</dbReference>
<dbReference type="Pfam" id="PF01603">
    <property type="entry name" value="B56"/>
    <property type="match status" value="1"/>
</dbReference>
<evidence type="ECO:0000256" key="6">
    <source>
        <dbReference type="PIRSR" id="PIRSR630616-1"/>
    </source>
</evidence>
<dbReference type="EMBL" id="CYKH01002252">
    <property type="protein sequence ID" value="CUI15556.1"/>
    <property type="molecule type" value="Genomic_DNA"/>
</dbReference>
<dbReference type="Gene3D" id="3.30.200.20">
    <property type="entry name" value="Phosphorylase Kinase, domain 1"/>
    <property type="match status" value="1"/>
</dbReference>
<dbReference type="SUPFAM" id="SSF56112">
    <property type="entry name" value="Protein kinase-like (PK-like)"/>
    <property type="match status" value="1"/>
</dbReference>
<dbReference type="InterPro" id="IPR017441">
    <property type="entry name" value="Protein_kinase_ATP_BS"/>
</dbReference>
<dbReference type="SUPFAM" id="SSF48371">
    <property type="entry name" value="ARM repeat"/>
    <property type="match status" value="1"/>
</dbReference>
<gene>
    <name evidence="11" type="ORF">BSAL_48395</name>
</gene>
<reference evidence="12" key="1">
    <citation type="submission" date="2015-09" db="EMBL/GenBank/DDBJ databases">
        <authorList>
            <consortium name="Pathogen Informatics"/>
        </authorList>
    </citation>
    <scope>NUCLEOTIDE SEQUENCE [LARGE SCALE GENOMIC DNA]</scope>
    <source>
        <strain evidence="12">Lake Konstanz</strain>
    </source>
</reference>
<evidence type="ECO:0000256" key="3">
    <source>
        <dbReference type="ARBA" id="ARBA00022741"/>
    </source>
</evidence>
<dbReference type="GO" id="GO:0007165">
    <property type="term" value="P:signal transduction"/>
    <property type="evidence" value="ECO:0007669"/>
    <property type="project" value="InterPro"/>
</dbReference>
<dbReference type="PROSITE" id="PS00107">
    <property type="entry name" value="PROTEIN_KINASE_ATP"/>
    <property type="match status" value="1"/>
</dbReference>
<keyword evidence="1" id="KW-0723">Serine/threonine-protein kinase</keyword>
<dbReference type="Gene3D" id="1.10.510.10">
    <property type="entry name" value="Transferase(Phosphotransferase) domain 1"/>
    <property type="match status" value="1"/>
</dbReference>
<dbReference type="VEuPathDB" id="TriTrypDB:BSAL_48395"/>
<dbReference type="GO" id="GO:0000159">
    <property type="term" value="C:protein phosphatase type 2A complex"/>
    <property type="evidence" value="ECO:0007669"/>
    <property type="project" value="InterPro"/>
</dbReference>
<feature type="binding site" evidence="7 9">
    <location>
        <position position="485"/>
    </location>
    <ligand>
        <name>ATP</name>
        <dbReference type="ChEBI" id="CHEBI:30616"/>
    </ligand>
</feature>
<dbReference type="InterPro" id="IPR016024">
    <property type="entry name" value="ARM-type_fold"/>
</dbReference>
<dbReference type="InterPro" id="IPR008271">
    <property type="entry name" value="Ser/Thr_kinase_AS"/>
</dbReference>
<evidence type="ECO:0000256" key="2">
    <source>
        <dbReference type="ARBA" id="ARBA00022679"/>
    </source>
</evidence>
<dbReference type="PROSITE" id="PS00108">
    <property type="entry name" value="PROTEIN_KINASE_ST"/>
    <property type="match status" value="1"/>
</dbReference>
<feature type="active site" description="Proton acceptor" evidence="6">
    <location>
        <position position="615"/>
    </location>
</feature>
<organism evidence="11 12">
    <name type="scientific">Bodo saltans</name>
    <name type="common">Flagellated protozoan</name>
    <dbReference type="NCBI Taxonomy" id="75058"/>
    <lineage>
        <taxon>Eukaryota</taxon>
        <taxon>Discoba</taxon>
        <taxon>Euglenozoa</taxon>
        <taxon>Kinetoplastea</taxon>
        <taxon>Metakinetoplastina</taxon>
        <taxon>Eubodonida</taxon>
        <taxon>Bodonidae</taxon>
        <taxon>Bodo</taxon>
    </lineage>
</organism>
<dbReference type="SMART" id="SM00220">
    <property type="entry name" value="S_TKc"/>
    <property type="match status" value="1"/>
</dbReference>